<evidence type="ECO:0000313" key="1">
    <source>
        <dbReference type="EMBL" id="CFX15074.1"/>
    </source>
</evidence>
<dbReference type="AlphaFoldDB" id="A0A0E4G9H3"/>
<accession>A0A0E4G9H3</accession>
<gene>
    <name evidence="1" type="ORF">613</name>
</gene>
<dbReference type="RefSeq" id="WP_242847465.1">
    <property type="nucleotide sequence ID" value="NZ_CGIH01000009.1"/>
</dbReference>
<sequence length="356" mass="41941">MEITYPFAKVFTDSTNKLNIFFLHDAEHSTFQQIGDIGTGIVDFCELDFSEVQEKVQALETMVISNAHFKDIQTGFYEAVDLLKEKHSYAHFFLNSEVVRTLWASEKSKEEQIDYLLFVFHYYFDLQKGYNEALEFCLSTQVLTKQTLSERYVMYCNLQPNFAQHILRSMYGIAPIANGKFDTSKLIRFDDPSAADTKKVLQNIHRDSGHAVSMWQYFAIQSLEEMLYLEFMEMIKRGIRIKRCALCDRYFVLADKRKRDYCDRPYKGKRTCKQIGAKQKFNQDIEDQPCLQKFQTIYNRMYSRYYRMDALDSGRQTNKLTEEQFKAWAEIASTARREYKAGEISGEELLERIKID</sequence>
<keyword evidence="2" id="KW-1185">Reference proteome</keyword>
<dbReference type="InterPro" id="IPR045722">
    <property type="entry name" value="DUF6076"/>
</dbReference>
<evidence type="ECO:0000313" key="2">
    <source>
        <dbReference type="Proteomes" id="UP000045545"/>
    </source>
</evidence>
<dbReference type="STRING" id="690567.613"/>
<protein>
    <submittedName>
        <fullName evidence="1">Uncharacterized</fullName>
    </submittedName>
</protein>
<reference evidence="1 2" key="1">
    <citation type="submission" date="2015-03" db="EMBL/GenBank/DDBJ databases">
        <authorList>
            <person name="Murphy D."/>
        </authorList>
    </citation>
    <scope>NUCLEOTIDE SEQUENCE [LARGE SCALE GENOMIC DNA]</scope>
    <source>
        <strain evidence="1 2">OL-4</strain>
    </source>
</reference>
<dbReference type="Proteomes" id="UP000045545">
    <property type="component" value="Unassembled WGS sequence"/>
</dbReference>
<dbReference type="Pfam" id="PF19553">
    <property type="entry name" value="DUF6076"/>
    <property type="match status" value="1"/>
</dbReference>
<dbReference type="EMBL" id="CGIH01000009">
    <property type="protein sequence ID" value="CFX15074.1"/>
    <property type="molecule type" value="Genomic_DNA"/>
</dbReference>
<proteinExistence type="predicted"/>
<organism evidence="1 2">
    <name type="scientific">Syntrophomonas zehnderi OL-4</name>
    <dbReference type="NCBI Taxonomy" id="690567"/>
    <lineage>
        <taxon>Bacteria</taxon>
        <taxon>Bacillati</taxon>
        <taxon>Bacillota</taxon>
        <taxon>Clostridia</taxon>
        <taxon>Eubacteriales</taxon>
        <taxon>Syntrophomonadaceae</taxon>
        <taxon>Syntrophomonas</taxon>
    </lineage>
</organism>
<name>A0A0E4G9H3_9FIRM</name>